<dbReference type="EMBL" id="UINC01147811">
    <property type="protein sequence ID" value="SVD39350.1"/>
    <property type="molecule type" value="Genomic_DNA"/>
</dbReference>
<reference evidence="1" key="1">
    <citation type="submission" date="2018-05" db="EMBL/GenBank/DDBJ databases">
        <authorList>
            <person name="Lanie J.A."/>
            <person name="Ng W.-L."/>
            <person name="Kazmierczak K.M."/>
            <person name="Andrzejewski T.M."/>
            <person name="Davidsen T.M."/>
            <person name="Wayne K.J."/>
            <person name="Tettelin H."/>
            <person name="Glass J.I."/>
            <person name="Rusch D."/>
            <person name="Podicherti R."/>
            <person name="Tsui H.-C.T."/>
            <person name="Winkler M.E."/>
        </authorList>
    </citation>
    <scope>NUCLEOTIDE SEQUENCE</scope>
</reference>
<protein>
    <submittedName>
        <fullName evidence="1">Uncharacterized protein</fullName>
    </submittedName>
</protein>
<gene>
    <name evidence="1" type="ORF">METZ01_LOCUS392204</name>
</gene>
<accession>A0A382UYS5</accession>
<name>A0A382UYS5_9ZZZZ</name>
<proteinExistence type="predicted"/>
<dbReference type="AlphaFoldDB" id="A0A382UYS5"/>
<evidence type="ECO:0000313" key="1">
    <source>
        <dbReference type="EMBL" id="SVD39350.1"/>
    </source>
</evidence>
<organism evidence="1">
    <name type="scientific">marine metagenome</name>
    <dbReference type="NCBI Taxonomy" id="408172"/>
    <lineage>
        <taxon>unclassified sequences</taxon>
        <taxon>metagenomes</taxon>
        <taxon>ecological metagenomes</taxon>
    </lineage>
</organism>
<sequence length="187" mass="20930">MAYSKLAVSLKLATELQSSSLGLTIEEMMERTERSRKTVERILNGLYELGLKPKTSSLEGDHHLTKRWRLDGLPSALLALNLKERSAIERHLQTLPDSVEKQALTKILAGQKPLSQLLAIDQEMLIDREAHIGKVGPKSQVDDSLMGILESALKGFEELTILYRAVARPKATWRTVRPLGMLFARFG</sequence>
<feature type="non-terminal residue" evidence="1">
    <location>
        <position position="187"/>
    </location>
</feature>